<dbReference type="AlphaFoldDB" id="A0AAD1G1I1"/>
<evidence type="ECO:0000313" key="1">
    <source>
        <dbReference type="EMBL" id="BBE34739.1"/>
    </source>
</evidence>
<dbReference type="EMBL" id="AP018711">
    <property type="protein sequence ID" value="BBE34739.1"/>
    <property type="molecule type" value="Genomic_DNA"/>
</dbReference>
<evidence type="ECO:0000313" key="2">
    <source>
        <dbReference type="EMBL" id="RKS91754.1"/>
    </source>
</evidence>
<reference evidence="1 3" key="1">
    <citation type="submission" date="2018-06" db="EMBL/GenBank/DDBJ databases">
        <title>Complete Genome Sequence of the Microcystin-Degrading Bacterium Sphingosinicella microcystinivorans Strain B-9.</title>
        <authorList>
            <person name="Jin H."/>
            <person name="Nishizawa T."/>
            <person name="Guo Y."/>
            <person name="Nishizawa A."/>
            <person name="Park H."/>
            <person name="Kato H."/>
            <person name="Tsuji K."/>
            <person name="Harada K."/>
        </authorList>
    </citation>
    <scope>NUCLEOTIDE SEQUENCE [LARGE SCALE GENOMIC DNA]</scope>
    <source>
        <strain evidence="1 3">B9</strain>
    </source>
</reference>
<sequence>MPCPLMRTVRGRLKACTDALHGAVETYDAVPWASATFEGQRHAFTLRIDGDAESVDRAVLRVCGTLLGEEIDLPGELVADLVIIGEDSLRHGAMQARRLHFEALTVRD</sequence>
<evidence type="ECO:0000313" key="3">
    <source>
        <dbReference type="Proteomes" id="UP000275727"/>
    </source>
</evidence>
<dbReference type="KEGG" id="smic:SmB9_23970"/>
<dbReference type="Proteomes" id="UP000275727">
    <property type="component" value="Chromosome"/>
</dbReference>
<reference evidence="2 4" key="2">
    <citation type="submission" date="2018-10" db="EMBL/GenBank/DDBJ databases">
        <title>Genomic Encyclopedia of Type Strains, Phase IV (KMG-IV): sequencing the most valuable type-strain genomes for metagenomic binning, comparative biology and taxonomic classification.</title>
        <authorList>
            <person name="Goeker M."/>
        </authorList>
    </citation>
    <scope>NUCLEOTIDE SEQUENCE [LARGE SCALE GENOMIC DNA]</scope>
    <source>
        <strain evidence="2 4">DSM 19791</strain>
    </source>
</reference>
<protein>
    <submittedName>
        <fullName evidence="1">Uncharacterized protein</fullName>
    </submittedName>
</protein>
<accession>A0AAD1G1I1</accession>
<gene>
    <name evidence="2" type="ORF">DFR51_1323</name>
    <name evidence="1" type="ORF">SmB9_23970</name>
</gene>
<name>A0AAD1G1I1_SPHMI</name>
<dbReference type="Proteomes" id="UP000276029">
    <property type="component" value="Unassembled WGS sequence"/>
</dbReference>
<dbReference type="EMBL" id="RBWX01000007">
    <property type="protein sequence ID" value="RKS91754.1"/>
    <property type="molecule type" value="Genomic_DNA"/>
</dbReference>
<proteinExistence type="predicted"/>
<evidence type="ECO:0000313" key="4">
    <source>
        <dbReference type="Proteomes" id="UP000276029"/>
    </source>
</evidence>
<organism evidence="1 3">
    <name type="scientific">Sphingosinicella microcystinivorans</name>
    <dbReference type="NCBI Taxonomy" id="335406"/>
    <lineage>
        <taxon>Bacteria</taxon>
        <taxon>Pseudomonadati</taxon>
        <taxon>Pseudomonadota</taxon>
        <taxon>Alphaproteobacteria</taxon>
        <taxon>Sphingomonadales</taxon>
        <taxon>Sphingosinicellaceae</taxon>
        <taxon>Sphingosinicella</taxon>
    </lineage>
</organism>
<keyword evidence="4" id="KW-1185">Reference proteome</keyword>